<sequence length="219" mass="22880">MNIYILAIVLGAAAYLIGSVNFSIILSRALSGKDIRESGSGNAGATNMLRTHGKKMGALTLVLDILKGVVCVLAAALIESRLIGAQPEMRQTLMYIPLRYIAAVCVILGHNFPLYFGFAGGKGVATSLGVVLVLDWKVGLIVGICAVAVMAVTRYVSLGSVLGGAAYIIVEIVKAAVTDSVVPAQIVCVIIIGGLLIIRHHANIKRLLSGTENKLGAKK</sequence>
<proteinExistence type="inferred from homology"/>
<dbReference type="PANTHER" id="PTHR30309">
    <property type="entry name" value="INNER MEMBRANE PROTEIN YGIH"/>
    <property type="match status" value="1"/>
</dbReference>
<keyword evidence="5 10" id="KW-1133">Transmembrane helix</keyword>
<evidence type="ECO:0000256" key="1">
    <source>
        <dbReference type="ARBA" id="ARBA00022475"/>
    </source>
</evidence>
<comment type="pathway">
    <text evidence="10">Lipid metabolism; phospholipid metabolism.</text>
</comment>
<evidence type="ECO:0000256" key="10">
    <source>
        <dbReference type="HAMAP-Rule" id="MF_01043"/>
    </source>
</evidence>
<dbReference type="AlphaFoldDB" id="A0A9D1TLM9"/>
<comment type="similarity">
    <text evidence="10">Belongs to the PlsY family.</text>
</comment>
<evidence type="ECO:0000256" key="9">
    <source>
        <dbReference type="ARBA" id="ARBA00023264"/>
    </source>
</evidence>
<dbReference type="GO" id="GO:0005886">
    <property type="term" value="C:plasma membrane"/>
    <property type="evidence" value="ECO:0007669"/>
    <property type="project" value="UniProtKB-SubCell"/>
</dbReference>
<dbReference type="GO" id="GO:0008654">
    <property type="term" value="P:phospholipid biosynthetic process"/>
    <property type="evidence" value="ECO:0007669"/>
    <property type="project" value="UniProtKB-UniRule"/>
</dbReference>
<evidence type="ECO:0000256" key="7">
    <source>
        <dbReference type="ARBA" id="ARBA00023136"/>
    </source>
</evidence>
<evidence type="ECO:0000313" key="11">
    <source>
        <dbReference type="EMBL" id="HIV85696.1"/>
    </source>
</evidence>
<comment type="catalytic activity">
    <reaction evidence="10">
        <text>an acyl phosphate + sn-glycerol 3-phosphate = a 1-acyl-sn-glycero-3-phosphate + phosphate</text>
        <dbReference type="Rhea" id="RHEA:34075"/>
        <dbReference type="ChEBI" id="CHEBI:43474"/>
        <dbReference type="ChEBI" id="CHEBI:57597"/>
        <dbReference type="ChEBI" id="CHEBI:57970"/>
        <dbReference type="ChEBI" id="CHEBI:59918"/>
        <dbReference type="EC" id="2.3.1.275"/>
    </reaction>
</comment>
<organism evidence="11 12">
    <name type="scientific">Candidatus Monoglobus merdigallinarum</name>
    <dbReference type="NCBI Taxonomy" id="2838698"/>
    <lineage>
        <taxon>Bacteria</taxon>
        <taxon>Bacillati</taxon>
        <taxon>Bacillota</taxon>
        <taxon>Clostridia</taxon>
        <taxon>Monoglobales</taxon>
        <taxon>Monoglobaceae</taxon>
        <taxon>Monoglobus</taxon>
    </lineage>
</organism>
<keyword evidence="3 10" id="KW-0808">Transferase</keyword>
<dbReference type="EC" id="2.3.1.275" evidence="10"/>
<keyword evidence="1 10" id="KW-1003">Cell membrane</keyword>
<feature type="transmembrane region" description="Helical" evidence="10">
    <location>
        <begin position="181"/>
        <end position="198"/>
    </location>
</feature>
<keyword evidence="11" id="KW-0012">Acyltransferase</keyword>
<protein>
    <recommendedName>
        <fullName evidence="10">Glycerol-3-phosphate acyltransferase</fullName>
    </recommendedName>
    <alternativeName>
        <fullName evidence="10">Acyl-PO4 G3P acyltransferase</fullName>
    </alternativeName>
    <alternativeName>
        <fullName evidence="10">Acyl-phosphate--glycerol-3-phosphate acyltransferase</fullName>
    </alternativeName>
    <alternativeName>
        <fullName evidence="10">G3P acyltransferase</fullName>
        <shortName evidence="10">GPAT</shortName>
        <ecNumber evidence="10">2.3.1.275</ecNumber>
    </alternativeName>
    <alternativeName>
        <fullName evidence="10">Lysophosphatidic acid synthase</fullName>
        <shortName evidence="10">LPA synthase</shortName>
    </alternativeName>
</protein>
<evidence type="ECO:0000256" key="4">
    <source>
        <dbReference type="ARBA" id="ARBA00022692"/>
    </source>
</evidence>
<dbReference type="InterPro" id="IPR003811">
    <property type="entry name" value="G3P_acylTferase_PlsY"/>
</dbReference>
<reference evidence="11" key="2">
    <citation type="submission" date="2021-04" db="EMBL/GenBank/DDBJ databases">
        <authorList>
            <person name="Gilroy R."/>
        </authorList>
    </citation>
    <scope>NUCLEOTIDE SEQUENCE</scope>
    <source>
        <strain evidence="11">5790</strain>
    </source>
</reference>
<keyword evidence="9 10" id="KW-1208">Phospholipid metabolism</keyword>
<dbReference type="HAMAP" id="MF_01043">
    <property type="entry name" value="PlsY"/>
    <property type="match status" value="1"/>
</dbReference>
<reference evidence="11" key="1">
    <citation type="journal article" date="2021" name="PeerJ">
        <title>Extensive microbial diversity within the chicken gut microbiome revealed by metagenomics and culture.</title>
        <authorList>
            <person name="Gilroy R."/>
            <person name="Ravi A."/>
            <person name="Getino M."/>
            <person name="Pursley I."/>
            <person name="Horton D.L."/>
            <person name="Alikhan N.F."/>
            <person name="Baker D."/>
            <person name="Gharbi K."/>
            <person name="Hall N."/>
            <person name="Watson M."/>
            <person name="Adriaenssens E.M."/>
            <person name="Foster-Nyarko E."/>
            <person name="Jarju S."/>
            <person name="Secka A."/>
            <person name="Antonio M."/>
            <person name="Oren A."/>
            <person name="Chaudhuri R.R."/>
            <person name="La Ragione R."/>
            <person name="Hildebrand F."/>
            <person name="Pallen M.J."/>
        </authorList>
    </citation>
    <scope>NUCLEOTIDE SEQUENCE</scope>
    <source>
        <strain evidence="11">5790</strain>
    </source>
</reference>
<evidence type="ECO:0000256" key="8">
    <source>
        <dbReference type="ARBA" id="ARBA00023209"/>
    </source>
</evidence>
<evidence type="ECO:0000256" key="5">
    <source>
        <dbReference type="ARBA" id="ARBA00022989"/>
    </source>
</evidence>
<dbReference type="Pfam" id="PF02660">
    <property type="entry name" value="G3P_acyltransf"/>
    <property type="match status" value="1"/>
</dbReference>
<gene>
    <name evidence="10 11" type="primary">plsY</name>
    <name evidence="11" type="ORF">H9900_02665</name>
</gene>
<evidence type="ECO:0000256" key="2">
    <source>
        <dbReference type="ARBA" id="ARBA00022516"/>
    </source>
</evidence>
<dbReference type="Proteomes" id="UP000824162">
    <property type="component" value="Unassembled WGS sequence"/>
</dbReference>
<keyword evidence="6 10" id="KW-0443">Lipid metabolism</keyword>
<dbReference type="EMBL" id="DXIJ01000054">
    <property type="protein sequence ID" value="HIV85696.1"/>
    <property type="molecule type" value="Genomic_DNA"/>
</dbReference>
<feature type="transmembrane region" description="Helical" evidence="10">
    <location>
        <begin position="138"/>
        <end position="169"/>
    </location>
</feature>
<name>A0A9D1TLM9_9FIRM</name>
<feature type="transmembrane region" description="Helical" evidence="10">
    <location>
        <begin position="98"/>
        <end position="118"/>
    </location>
</feature>
<feature type="transmembrane region" description="Helical" evidence="10">
    <location>
        <begin position="6"/>
        <end position="26"/>
    </location>
</feature>
<dbReference type="PANTHER" id="PTHR30309:SF0">
    <property type="entry name" value="GLYCEROL-3-PHOSPHATE ACYLTRANSFERASE-RELATED"/>
    <property type="match status" value="1"/>
</dbReference>
<comment type="function">
    <text evidence="10">Catalyzes the transfer of an acyl group from acyl-phosphate (acyl-PO(4)) to glycerol-3-phosphate (G3P) to form lysophosphatidic acid (LPA). This enzyme utilizes acyl-phosphate as fatty acyl donor, but not acyl-CoA or acyl-ACP.</text>
</comment>
<keyword evidence="8 10" id="KW-0594">Phospholipid biosynthesis</keyword>
<evidence type="ECO:0000256" key="6">
    <source>
        <dbReference type="ARBA" id="ARBA00023098"/>
    </source>
</evidence>
<evidence type="ECO:0000313" key="12">
    <source>
        <dbReference type="Proteomes" id="UP000824162"/>
    </source>
</evidence>
<dbReference type="GO" id="GO:0043772">
    <property type="term" value="F:acyl-phosphate glycerol-3-phosphate acyltransferase activity"/>
    <property type="evidence" value="ECO:0007669"/>
    <property type="project" value="UniProtKB-UniRule"/>
</dbReference>
<keyword evidence="4 10" id="KW-0812">Transmembrane</keyword>
<comment type="subcellular location">
    <subcellularLocation>
        <location evidence="10">Cell membrane</location>
        <topology evidence="10">Multi-pass membrane protein</topology>
    </subcellularLocation>
</comment>
<evidence type="ECO:0000256" key="3">
    <source>
        <dbReference type="ARBA" id="ARBA00022679"/>
    </source>
</evidence>
<keyword evidence="2 10" id="KW-0444">Lipid biosynthesis</keyword>
<dbReference type="NCBIfam" id="TIGR00023">
    <property type="entry name" value="glycerol-3-phosphate 1-O-acyltransferase PlsY"/>
    <property type="match status" value="1"/>
</dbReference>
<comment type="caution">
    <text evidence="11">The sequence shown here is derived from an EMBL/GenBank/DDBJ whole genome shotgun (WGS) entry which is preliminary data.</text>
</comment>
<accession>A0A9D1TLM9</accession>
<keyword evidence="7 10" id="KW-0472">Membrane</keyword>
<comment type="subunit">
    <text evidence="10">Probably interacts with PlsX.</text>
</comment>
<dbReference type="SMART" id="SM01207">
    <property type="entry name" value="G3P_acyltransf"/>
    <property type="match status" value="1"/>
</dbReference>